<dbReference type="AlphaFoldDB" id="A0A3Q8X4S4"/>
<dbReference type="RefSeq" id="WP_126015218.1">
    <property type="nucleotide sequence ID" value="NZ_CP034437.1"/>
</dbReference>
<dbReference type="EMBL" id="CP034437">
    <property type="protein sequence ID" value="AZN40043.1"/>
    <property type="molecule type" value="Genomic_DNA"/>
</dbReference>
<name>A0A3Q8X4S4_9BACL</name>
<gene>
    <name evidence="1" type="ORF">EJC50_10570</name>
</gene>
<proteinExistence type="predicted"/>
<organism evidence="1 2">
    <name type="scientific">Paenibacillus albus</name>
    <dbReference type="NCBI Taxonomy" id="2495582"/>
    <lineage>
        <taxon>Bacteria</taxon>
        <taxon>Bacillati</taxon>
        <taxon>Bacillota</taxon>
        <taxon>Bacilli</taxon>
        <taxon>Bacillales</taxon>
        <taxon>Paenibacillaceae</taxon>
        <taxon>Paenibacillus</taxon>
    </lineage>
</organism>
<accession>A0A3Q8X4S4</accession>
<dbReference type="OrthoDB" id="2609902at2"/>
<evidence type="ECO:0000313" key="2">
    <source>
        <dbReference type="Proteomes" id="UP000272528"/>
    </source>
</evidence>
<reference evidence="2" key="1">
    <citation type="submission" date="2018-12" db="EMBL/GenBank/DDBJ databases">
        <title>Genome sequence of Peanibacillus sp.</title>
        <authorList>
            <person name="Subramani G."/>
            <person name="Srinivasan S."/>
            <person name="Kim M.K."/>
        </authorList>
    </citation>
    <scope>NUCLEOTIDE SEQUENCE [LARGE SCALE GENOMIC DNA]</scope>
    <source>
        <strain evidence="2">18JY67-1</strain>
    </source>
</reference>
<protein>
    <submittedName>
        <fullName evidence="1">Uncharacterized protein</fullName>
    </submittedName>
</protein>
<dbReference type="Proteomes" id="UP000272528">
    <property type="component" value="Chromosome"/>
</dbReference>
<dbReference type="KEGG" id="palb:EJC50_10570"/>
<evidence type="ECO:0000313" key="1">
    <source>
        <dbReference type="EMBL" id="AZN40043.1"/>
    </source>
</evidence>
<sequence length="127" mass="14959">MPEDSKKDGRILVLDDVATTILNNALIDYYLEKRNFHAIRCLQEQAQQQVHCCREVMIWAMDDQHGDYYIPEPAMRELKTQINTLAATPGAVYIADPFYFMDMMRERFVKKYLATEGNLYHFVPYDQ</sequence>
<keyword evidence="2" id="KW-1185">Reference proteome</keyword>